<dbReference type="AlphaFoldDB" id="A0A0F9GV95"/>
<dbReference type="Gene3D" id="3.40.50.300">
    <property type="entry name" value="P-loop containing nucleotide triphosphate hydrolases"/>
    <property type="match status" value="1"/>
</dbReference>
<reference evidence="1" key="1">
    <citation type="journal article" date="2015" name="Nature">
        <title>Complex archaea that bridge the gap between prokaryotes and eukaryotes.</title>
        <authorList>
            <person name="Spang A."/>
            <person name="Saw J.H."/>
            <person name="Jorgensen S.L."/>
            <person name="Zaremba-Niedzwiedzka K."/>
            <person name="Martijn J."/>
            <person name="Lind A.E."/>
            <person name="van Eijk R."/>
            <person name="Schleper C."/>
            <person name="Guy L."/>
            <person name="Ettema T.J."/>
        </authorList>
    </citation>
    <scope>NUCLEOTIDE SEQUENCE</scope>
</reference>
<comment type="caution">
    <text evidence="1">The sequence shown here is derived from an EMBL/GenBank/DDBJ whole genome shotgun (WGS) entry which is preliminary data.</text>
</comment>
<organism evidence="1">
    <name type="scientific">marine sediment metagenome</name>
    <dbReference type="NCBI Taxonomy" id="412755"/>
    <lineage>
        <taxon>unclassified sequences</taxon>
        <taxon>metagenomes</taxon>
        <taxon>ecological metagenomes</taxon>
    </lineage>
</organism>
<gene>
    <name evidence="1" type="ORF">LCGC14_2138980</name>
</gene>
<sequence length="600" mass="70004">MADSFEKKLEDIEKKVSPPKIKSGITQLPTDNLEWIKVARPYVGKIKRTFEWEPFWIDVYKDKSPNIVVVNGRQSFKSTFGTDIIGCYATSHDNSEVTYIVDREDRVSAWSKQRFRKDTMLRNELLSPFLMHGRANVGEINLTNNSVIYVRTDENEYNNVQGMTNSLMVYDECQYQELQFRAAALYSMTMTKGQCYYLGIGGEAGSEWYKLWKKSDQNEWRFDDKYWREKLKFDSEGYLCNEHPENIVSGKWVAAYPENKEYRGYHMPQTIFARIPLTISDAVNLYKTRPENSIEFQEKYNPLSIVQAHVYGNFYKAMRRPITPEMVEACYDYTISLLTPEEMKKLKTEYRNEVLIFLGIDWGSGPAASKTVGSVIIYWRKTNRYQIAWIDSRPVEHEYDQAAYFVKLFQQYCCDFCVADLGYGKDKVTMMQNGGYTSFGEKVTGLGRGRIKGCWTSGNITTETMRHKNQNIIDSPTIGEKKEYYSVDKTQVIQNFIDFVGSKVPDENGKQVSQLIIPMKKDWECDFLVNDFCDITRKDLDKTNMEISKDDPRQKAKKEFNHPKDTTMSIIYCMIGKTKYDPEGFQISKIKMNKRFNYKN</sequence>
<evidence type="ECO:0000313" key="1">
    <source>
        <dbReference type="EMBL" id="KKL67037.1"/>
    </source>
</evidence>
<accession>A0A0F9GV95</accession>
<dbReference type="InterPro" id="IPR027417">
    <property type="entry name" value="P-loop_NTPase"/>
</dbReference>
<name>A0A0F9GV95_9ZZZZ</name>
<protein>
    <recommendedName>
        <fullName evidence="2">Terminase large subunit gp17-like C-terminal domain-containing protein</fullName>
    </recommendedName>
</protein>
<evidence type="ECO:0008006" key="2">
    <source>
        <dbReference type="Google" id="ProtNLM"/>
    </source>
</evidence>
<proteinExistence type="predicted"/>
<dbReference type="EMBL" id="LAZR01027008">
    <property type="protein sequence ID" value="KKL67037.1"/>
    <property type="molecule type" value="Genomic_DNA"/>
</dbReference>